<evidence type="ECO:0000313" key="1">
    <source>
        <dbReference type="EMBL" id="PON50622.1"/>
    </source>
</evidence>
<evidence type="ECO:0000313" key="2">
    <source>
        <dbReference type="Proteomes" id="UP000237105"/>
    </source>
</evidence>
<organism evidence="1 2">
    <name type="scientific">Parasponia andersonii</name>
    <name type="common">Sponia andersonii</name>
    <dbReference type="NCBI Taxonomy" id="3476"/>
    <lineage>
        <taxon>Eukaryota</taxon>
        <taxon>Viridiplantae</taxon>
        <taxon>Streptophyta</taxon>
        <taxon>Embryophyta</taxon>
        <taxon>Tracheophyta</taxon>
        <taxon>Spermatophyta</taxon>
        <taxon>Magnoliopsida</taxon>
        <taxon>eudicotyledons</taxon>
        <taxon>Gunneridae</taxon>
        <taxon>Pentapetalae</taxon>
        <taxon>rosids</taxon>
        <taxon>fabids</taxon>
        <taxon>Rosales</taxon>
        <taxon>Cannabaceae</taxon>
        <taxon>Parasponia</taxon>
    </lineage>
</organism>
<proteinExistence type="predicted"/>
<reference evidence="2" key="1">
    <citation type="submission" date="2016-06" db="EMBL/GenBank/DDBJ databases">
        <title>Parallel loss of symbiosis genes in relatives of nitrogen-fixing non-legume Parasponia.</title>
        <authorList>
            <person name="Van Velzen R."/>
            <person name="Holmer R."/>
            <person name="Bu F."/>
            <person name="Rutten L."/>
            <person name="Van Zeijl A."/>
            <person name="Liu W."/>
            <person name="Santuari L."/>
            <person name="Cao Q."/>
            <person name="Sharma T."/>
            <person name="Shen D."/>
            <person name="Roswanjaya Y."/>
            <person name="Wardhani T."/>
            <person name="Kalhor M.S."/>
            <person name="Jansen J."/>
            <person name="Van den Hoogen J."/>
            <person name="Gungor B."/>
            <person name="Hartog M."/>
            <person name="Hontelez J."/>
            <person name="Verver J."/>
            <person name="Yang W.-C."/>
            <person name="Schijlen E."/>
            <person name="Repin R."/>
            <person name="Schilthuizen M."/>
            <person name="Schranz E."/>
            <person name="Heidstra R."/>
            <person name="Miyata K."/>
            <person name="Fedorova E."/>
            <person name="Kohlen W."/>
            <person name="Bisseling T."/>
            <person name="Smit S."/>
            <person name="Geurts R."/>
        </authorList>
    </citation>
    <scope>NUCLEOTIDE SEQUENCE [LARGE SCALE GENOMIC DNA]</scope>
    <source>
        <strain evidence="2">cv. WU1-14</strain>
    </source>
</reference>
<dbReference type="EMBL" id="JXTB01000243">
    <property type="protein sequence ID" value="PON50622.1"/>
    <property type="molecule type" value="Genomic_DNA"/>
</dbReference>
<protein>
    <submittedName>
        <fullName evidence="1">Uncharacterized protein</fullName>
    </submittedName>
</protein>
<comment type="caution">
    <text evidence="1">The sequence shown here is derived from an EMBL/GenBank/DDBJ whole genome shotgun (WGS) entry which is preliminary data.</text>
</comment>
<dbReference type="AlphaFoldDB" id="A0A2P5BPA4"/>
<accession>A0A2P5BPA4</accession>
<keyword evidence="2" id="KW-1185">Reference proteome</keyword>
<dbReference type="Proteomes" id="UP000237105">
    <property type="component" value="Unassembled WGS sequence"/>
</dbReference>
<gene>
    <name evidence="1" type="ORF">PanWU01x14_221550</name>
</gene>
<dbReference type="OrthoDB" id="1913089at2759"/>
<name>A0A2P5BPA4_PARAD</name>
<sequence>MDSKGTDSENWMRSRSFRNEDQNNRRVFLRSYPLQWGGEEEEGNEEKMAKVESNHKKREKTIKKIILAVFHWGNGKALVLRNVKNKLTIHFVACIHIAFKPPAAIISA</sequence>